<feature type="region of interest" description="Disordered" evidence="1">
    <location>
        <begin position="1"/>
        <end position="37"/>
    </location>
</feature>
<dbReference type="Proteomes" id="UP000264006">
    <property type="component" value="Chromosome"/>
</dbReference>
<keyword evidence="3" id="KW-1185">Reference proteome</keyword>
<proteinExistence type="predicted"/>
<evidence type="ECO:0000313" key="2">
    <source>
        <dbReference type="EMBL" id="AXV09588.1"/>
    </source>
</evidence>
<evidence type="ECO:0000313" key="3">
    <source>
        <dbReference type="Proteomes" id="UP000264006"/>
    </source>
</evidence>
<dbReference type="KEGG" id="euz:DVS28_a4931"/>
<gene>
    <name evidence="2" type="ORF">DVS28_a4931</name>
</gene>
<dbReference type="EMBL" id="CP031165">
    <property type="protein sequence ID" value="AXV09588.1"/>
    <property type="molecule type" value="Genomic_DNA"/>
</dbReference>
<dbReference type="AlphaFoldDB" id="A0A346Y541"/>
<reference evidence="2 3" key="1">
    <citation type="submission" date="2018-09" db="EMBL/GenBank/DDBJ databases">
        <title>Complete genome sequence of Euzebya sp. DY32-46 isolated from seawater of Pacific Ocean.</title>
        <authorList>
            <person name="Xu L."/>
            <person name="Wu Y.-H."/>
            <person name="Xu X.-W."/>
        </authorList>
    </citation>
    <scope>NUCLEOTIDE SEQUENCE [LARGE SCALE GENOMIC DNA]</scope>
    <source>
        <strain evidence="2 3">DY32-46</strain>
    </source>
</reference>
<feature type="compositionally biased region" description="Basic and acidic residues" evidence="1">
    <location>
        <begin position="27"/>
        <end position="37"/>
    </location>
</feature>
<organism evidence="2 3">
    <name type="scientific">Euzebya pacifica</name>
    <dbReference type="NCBI Taxonomy" id="1608957"/>
    <lineage>
        <taxon>Bacteria</taxon>
        <taxon>Bacillati</taxon>
        <taxon>Actinomycetota</taxon>
        <taxon>Nitriliruptoria</taxon>
        <taxon>Euzebyales</taxon>
    </lineage>
</organism>
<evidence type="ECO:0000256" key="1">
    <source>
        <dbReference type="SAM" id="MobiDB-lite"/>
    </source>
</evidence>
<sequence>MVHWVLRGGDVPGPTPAIAPGFPRKGSVTDHGRRLGR</sequence>
<accession>A0A346Y541</accession>
<name>A0A346Y541_9ACTN</name>
<protein>
    <submittedName>
        <fullName evidence="2">Uncharacterized protein</fullName>
    </submittedName>
</protein>